<reference evidence="1" key="1">
    <citation type="submission" date="2021-03" db="EMBL/GenBank/DDBJ databases">
        <authorList>
            <person name="Tran Van P."/>
        </authorList>
    </citation>
    <scope>NUCLEOTIDE SEQUENCE</scope>
</reference>
<dbReference type="EMBL" id="CAJPIN010002486">
    <property type="protein sequence ID" value="CAG2055448.1"/>
    <property type="molecule type" value="Genomic_DNA"/>
</dbReference>
<evidence type="ECO:0000313" key="1">
    <source>
        <dbReference type="EMBL" id="CAG2055448.1"/>
    </source>
</evidence>
<dbReference type="Proteomes" id="UP001153148">
    <property type="component" value="Unassembled WGS sequence"/>
</dbReference>
<name>A0ABN7NLJ5_TIMPD</name>
<comment type="caution">
    <text evidence="1">The sequence shown here is derived from an EMBL/GenBank/DDBJ whole genome shotgun (WGS) entry which is preliminary data.</text>
</comment>
<keyword evidence="2" id="KW-1185">Reference proteome</keyword>
<sequence length="156" mass="17080">MEWASFTYETGPFHLISGFGQTDKRASERASDWVARLASEQALCKVLRTFPRNIASSGKSFGELLVSGGAVSTDTPAETPLPPTVAPTSAGLLQKGGGGLYIPLEDGTPNPPSIWKAQMCALARWEYFHCKNRNDSSEWSNVRCPHDRCRLTVRHA</sequence>
<accession>A0ABN7NLJ5</accession>
<protein>
    <submittedName>
        <fullName evidence="1">Uncharacterized protein</fullName>
    </submittedName>
</protein>
<proteinExistence type="predicted"/>
<evidence type="ECO:0000313" key="2">
    <source>
        <dbReference type="Proteomes" id="UP001153148"/>
    </source>
</evidence>
<gene>
    <name evidence="1" type="ORF">TPAB3V08_LOCUS2451</name>
</gene>
<organism evidence="1 2">
    <name type="scientific">Timema podura</name>
    <name type="common">Walking stick</name>
    <dbReference type="NCBI Taxonomy" id="61482"/>
    <lineage>
        <taxon>Eukaryota</taxon>
        <taxon>Metazoa</taxon>
        <taxon>Ecdysozoa</taxon>
        <taxon>Arthropoda</taxon>
        <taxon>Hexapoda</taxon>
        <taxon>Insecta</taxon>
        <taxon>Pterygota</taxon>
        <taxon>Neoptera</taxon>
        <taxon>Polyneoptera</taxon>
        <taxon>Phasmatodea</taxon>
        <taxon>Timematodea</taxon>
        <taxon>Timematoidea</taxon>
        <taxon>Timematidae</taxon>
        <taxon>Timema</taxon>
    </lineage>
</organism>